<evidence type="ECO:0000313" key="2">
    <source>
        <dbReference type="Proteomes" id="UP000477386"/>
    </source>
</evidence>
<dbReference type="AlphaFoldDB" id="A0A6M0IJP2"/>
<keyword evidence="2" id="KW-1185">Reference proteome</keyword>
<organism evidence="1 2">
    <name type="scientific">Spirosoma agri</name>
    <dbReference type="NCBI Taxonomy" id="1987381"/>
    <lineage>
        <taxon>Bacteria</taxon>
        <taxon>Pseudomonadati</taxon>
        <taxon>Bacteroidota</taxon>
        <taxon>Cytophagia</taxon>
        <taxon>Cytophagales</taxon>
        <taxon>Cytophagaceae</taxon>
        <taxon>Spirosoma</taxon>
    </lineage>
</organism>
<protein>
    <submittedName>
        <fullName evidence="1">Uncharacterized protein</fullName>
    </submittedName>
</protein>
<dbReference type="RefSeq" id="WP_164040256.1">
    <property type="nucleotide sequence ID" value="NZ_JAAGNZ010000001.1"/>
</dbReference>
<evidence type="ECO:0000313" key="1">
    <source>
        <dbReference type="EMBL" id="NEU68424.1"/>
    </source>
</evidence>
<sequence>MQNIVSQVVNGLLRNIEIVSWSDILDRAFRPLIKSTTLMVQPVRVDRFDPRRRNQE</sequence>
<reference evidence="1 2" key="1">
    <citation type="submission" date="2020-02" db="EMBL/GenBank/DDBJ databases">
        <title>Draft genome sequence of two Spirosoma agri KCTC 52727 and Spirosoma terrae KCTC 52035.</title>
        <authorList>
            <person name="Rojas J."/>
            <person name="Ambika Manirajan B."/>
            <person name="Ratering S."/>
            <person name="Suarez C."/>
            <person name="Schnell S."/>
        </authorList>
    </citation>
    <scope>NUCLEOTIDE SEQUENCE [LARGE SCALE GENOMIC DNA]</scope>
    <source>
        <strain evidence="1 2">KCTC 52727</strain>
    </source>
</reference>
<accession>A0A6M0IJP2</accession>
<proteinExistence type="predicted"/>
<name>A0A6M0IJP2_9BACT</name>
<gene>
    <name evidence="1" type="ORF">GK091_16165</name>
</gene>
<dbReference type="Proteomes" id="UP000477386">
    <property type="component" value="Unassembled WGS sequence"/>
</dbReference>
<comment type="caution">
    <text evidence="1">The sequence shown here is derived from an EMBL/GenBank/DDBJ whole genome shotgun (WGS) entry which is preliminary data.</text>
</comment>
<dbReference type="EMBL" id="JAAGNZ010000001">
    <property type="protein sequence ID" value="NEU68424.1"/>
    <property type="molecule type" value="Genomic_DNA"/>
</dbReference>